<keyword evidence="1" id="KW-0732">Signal</keyword>
<protein>
    <submittedName>
        <fullName evidence="2">Uncharacterized protein</fullName>
    </submittedName>
</protein>
<feature type="signal peptide" evidence="1">
    <location>
        <begin position="1"/>
        <end position="25"/>
    </location>
</feature>
<accession>A0A0E9VJH0</accession>
<evidence type="ECO:0000256" key="1">
    <source>
        <dbReference type="SAM" id="SignalP"/>
    </source>
</evidence>
<reference evidence="2" key="2">
    <citation type="journal article" date="2015" name="Fish Shellfish Immunol.">
        <title>Early steps in the European eel (Anguilla anguilla)-Vibrio vulnificus interaction in the gills: Role of the RtxA13 toxin.</title>
        <authorList>
            <person name="Callol A."/>
            <person name="Pajuelo D."/>
            <person name="Ebbesson L."/>
            <person name="Teles M."/>
            <person name="MacKenzie S."/>
            <person name="Amaro C."/>
        </authorList>
    </citation>
    <scope>NUCLEOTIDE SEQUENCE</scope>
</reference>
<dbReference type="AlphaFoldDB" id="A0A0E9VJH0"/>
<reference evidence="2" key="1">
    <citation type="submission" date="2014-11" db="EMBL/GenBank/DDBJ databases">
        <authorList>
            <person name="Amaro Gonzalez C."/>
        </authorList>
    </citation>
    <scope>NUCLEOTIDE SEQUENCE</scope>
</reference>
<dbReference type="EMBL" id="GBXM01030323">
    <property type="protein sequence ID" value="JAH78254.1"/>
    <property type="molecule type" value="Transcribed_RNA"/>
</dbReference>
<organism evidence="2">
    <name type="scientific">Anguilla anguilla</name>
    <name type="common">European freshwater eel</name>
    <name type="synonym">Muraena anguilla</name>
    <dbReference type="NCBI Taxonomy" id="7936"/>
    <lineage>
        <taxon>Eukaryota</taxon>
        <taxon>Metazoa</taxon>
        <taxon>Chordata</taxon>
        <taxon>Craniata</taxon>
        <taxon>Vertebrata</taxon>
        <taxon>Euteleostomi</taxon>
        <taxon>Actinopterygii</taxon>
        <taxon>Neopterygii</taxon>
        <taxon>Teleostei</taxon>
        <taxon>Anguilliformes</taxon>
        <taxon>Anguillidae</taxon>
        <taxon>Anguilla</taxon>
    </lineage>
</organism>
<name>A0A0E9VJH0_ANGAN</name>
<proteinExistence type="predicted"/>
<feature type="chain" id="PRO_5002433757" evidence="1">
    <location>
        <begin position="26"/>
        <end position="41"/>
    </location>
</feature>
<evidence type="ECO:0000313" key="2">
    <source>
        <dbReference type="EMBL" id="JAH78254.1"/>
    </source>
</evidence>
<sequence length="41" mass="4764">MIPSCGFLLLHPLSILTAKWGPLYCSDLCDLCFWIYEQLQM</sequence>